<protein>
    <recommendedName>
        <fullName evidence="4">DUF1129 domain-containing protein</fullName>
    </recommendedName>
</protein>
<dbReference type="EMBL" id="CP021780">
    <property type="protein sequence ID" value="ASA21783.1"/>
    <property type="molecule type" value="Genomic_DNA"/>
</dbReference>
<evidence type="ECO:0000256" key="1">
    <source>
        <dbReference type="SAM" id="Phobius"/>
    </source>
</evidence>
<feature type="transmembrane region" description="Helical" evidence="1">
    <location>
        <begin position="183"/>
        <end position="204"/>
    </location>
</feature>
<evidence type="ECO:0000313" key="3">
    <source>
        <dbReference type="Proteomes" id="UP000249890"/>
    </source>
</evidence>
<feature type="transmembrane region" description="Helical" evidence="1">
    <location>
        <begin position="95"/>
        <end position="119"/>
    </location>
</feature>
<dbReference type="Proteomes" id="UP000249890">
    <property type="component" value="Chromosome"/>
</dbReference>
<reference evidence="2 3" key="1">
    <citation type="submission" date="2017-06" db="EMBL/GenBank/DDBJ databases">
        <title>Complete genome sequence of Paenibacillus donghaensis KCTC 13049T isolated from East Sea sediment, South Korea.</title>
        <authorList>
            <person name="Jung B.K."/>
            <person name="Hong S.-J."/>
            <person name="Shin J.-H."/>
        </authorList>
    </citation>
    <scope>NUCLEOTIDE SEQUENCE [LARGE SCALE GENOMIC DNA]</scope>
    <source>
        <strain evidence="2 3">KCTC 13049</strain>
    </source>
</reference>
<dbReference type="KEGG" id="pdh:B9T62_13990"/>
<name>A0A2Z2KF87_9BACL</name>
<evidence type="ECO:0008006" key="4">
    <source>
        <dbReference type="Google" id="ProtNLM"/>
    </source>
</evidence>
<dbReference type="PANTHER" id="PTHR41307:SF1">
    <property type="entry name" value="MEMBRANE PROTEIN"/>
    <property type="match status" value="1"/>
</dbReference>
<dbReference type="OrthoDB" id="1655249at2"/>
<keyword evidence="1" id="KW-0812">Transmembrane</keyword>
<feature type="transmembrane region" description="Helical" evidence="1">
    <location>
        <begin position="210"/>
        <end position="232"/>
    </location>
</feature>
<keyword evidence="1" id="KW-1133">Transmembrane helix</keyword>
<proteinExistence type="predicted"/>
<dbReference type="PANTHER" id="PTHR41307">
    <property type="entry name" value="MEMBRANE PROTEIN-RELATED"/>
    <property type="match status" value="1"/>
</dbReference>
<dbReference type="SUPFAM" id="SSF158560">
    <property type="entry name" value="BH3980-like"/>
    <property type="match status" value="1"/>
</dbReference>
<sequence>MTRTTDLVNLNNKRREQLHPENLNYYEEMLVYLRLGTARSERQTEELLLELLEHLLQAQKEGRTAQEVFGENPKSYCDELIVEIPAKPRKQQLRFAARMILIFLSSSSIAAGIAGYGLFQWFGLGTGQTDFYLGSALAIVLVDLLLLWVVVTSILRWMRGSAFESGGGGGGGGGKNSWNIRGYLKVMVMIVLSMTSAVLLMKYMPAFGKLVSIPTLSLAGVGILLYLISLVLKRAEKLAEA</sequence>
<gene>
    <name evidence="2" type="ORF">B9T62_13990</name>
</gene>
<accession>A0A2Z2KF87</accession>
<keyword evidence="3" id="KW-1185">Reference proteome</keyword>
<dbReference type="AlphaFoldDB" id="A0A2Z2KF87"/>
<dbReference type="Gene3D" id="1.10.1900.10">
    <property type="entry name" value="c-terminal domain of poly(a) binding protein"/>
    <property type="match status" value="1"/>
</dbReference>
<organism evidence="2 3">
    <name type="scientific">Paenibacillus donghaensis</name>
    <dbReference type="NCBI Taxonomy" id="414771"/>
    <lineage>
        <taxon>Bacteria</taxon>
        <taxon>Bacillati</taxon>
        <taxon>Bacillota</taxon>
        <taxon>Bacilli</taxon>
        <taxon>Bacillales</taxon>
        <taxon>Paenibacillaceae</taxon>
        <taxon>Paenibacillus</taxon>
    </lineage>
</organism>
<dbReference type="RefSeq" id="WP_087915790.1">
    <property type="nucleotide sequence ID" value="NZ_CP021780.1"/>
</dbReference>
<keyword evidence="1" id="KW-0472">Membrane</keyword>
<evidence type="ECO:0000313" key="2">
    <source>
        <dbReference type="EMBL" id="ASA21783.1"/>
    </source>
</evidence>
<feature type="transmembrane region" description="Helical" evidence="1">
    <location>
        <begin position="131"/>
        <end position="151"/>
    </location>
</feature>